<dbReference type="Proteomes" id="UP000694416">
    <property type="component" value="Unplaced"/>
</dbReference>
<dbReference type="PROSITE" id="PS50853">
    <property type="entry name" value="FN3"/>
    <property type="match status" value="1"/>
</dbReference>
<dbReference type="FunFam" id="2.60.40.10:FF:001421">
    <property type="entry name" value="Interleukin 9 receptor"/>
    <property type="match status" value="1"/>
</dbReference>
<evidence type="ECO:0000256" key="3">
    <source>
        <dbReference type="ARBA" id="ARBA00022729"/>
    </source>
</evidence>
<evidence type="ECO:0000256" key="7">
    <source>
        <dbReference type="ARBA" id="ARBA00023180"/>
    </source>
</evidence>
<dbReference type="GO" id="GO:0019983">
    <property type="term" value="F:interleukin-9 binding"/>
    <property type="evidence" value="ECO:0007669"/>
    <property type="project" value="TreeGrafter"/>
</dbReference>
<evidence type="ECO:0000256" key="1">
    <source>
        <dbReference type="ARBA" id="ARBA00004479"/>
    </source>
</evidence>
<evidence type="ECO:0000256" key="2">
    <source>
        <dbReference type="ARBA" id="ARBA00022692"/>
    </source>
</evidence>
<dbReference type="SUPFAM" id="SSF49265">
    <property type="entry name" value="Fibronectin type III"/>
    <property type="match status" value="1"/>
</dbReference>
<dbReference type="RefSeq" id="XP_026304469.1">
    <property type="nucleotide sequence ID" value="XM_026448684.1"/>
</dbReference>
<keyword evidence="4 9" id="KW-1133">Transmembrane helix</keyword>
<dbReference type="PANTHER" id="PTHR23037:SF29">
    <property type="entry name" value="INTERLEUKIN-9 RECEPTOR"/>
    <property type="match status" value="1"/>
</dbReference>
<evidence type="ECO:0000256" key="6">
    <source>
        <dbReference type="ARBA" id="ARBA00023170"/>
    </source>
</evidence>
<organism evidence="11 12">
    <name type="scientific">Piliocolobus tephrosceles</name>
    <name type="common">Ugandan red Colobus</name>
    <dbReference type="NCBI Taxonomy" id="591936"/>
    <lineage>
        <taxon>Eukaryota</taxon>
        <taxon>Metazoa</taxon>
        <taxon>Chordata</taxon>
        <taxon>Craniata</taxon>
        <taxon>Vertebrata</taxon>
        <taxon>Euteleostomi</taxon>
        <taxon>Mammalia</taxon>
        <taxon>Eutheria</taxon>
        <taxon>Euarchontoglires</taxon>
        <taxon>Primates</taxon>
        <taxon>Haplorrhini</taxon>
        <taxon>Catarrhini</taxon>
        <taxon>Cercopithecidae</taxon>
        <taxon>Colobinae</taxon>
        <taxon>Piliocolobus</taxon>
    </lineage>
</organism>
<keyword evidence="7" id="KW-0325">Glycoprotein</keyword>
<reference evidence="11" key="1">
    <citation type="submission" date="2025-08" db="UniProtKB">
        <authorList>
            <consortium name="Ensembl"/>
        </authorList>
    </citation>
    <scope>IDENTIFICATION</scope>
</reference>
<keyword evidence="3" id="KW-0732">Signal</keyword>
<dbReference type="Gene3D" id="2.60.40.10">
    <property type="entry name" value="Immunoglobulins"/>
    <property type="match status" value="1"/>
</dbReference>
<accession>A0A8C9I0Z5</accession>
<feature type="region of interest" description="Disordered" evidence="8">
    <location>
        <begin position="451"/>
        <end position="470"/>
    </location>
</feature>
<dbReference type="InterPro" id="IPR036116">
    <property type="entry name" value="FN3_sf"/>
</dbReference>
<name>A0A8C9I0Z5_9PRIM</name>
<feature type="domain" description="Fibronectin type-III" evidence="10">
    <location>
        <begin position="188"/>
        <end position="298"/>
    </location>
</feature>
<feature type="compositionally biased region" description="Low complexity" evidence="8">
    <location>
        <begin position="459"/>
        <end position="470"/>
    </location>
</feature>
<dbReference type="GO" id="GO:0016064">
    <property type="term" value="P:immunoglobulin mediated immune response"/>
    <property type="evidence" value="ECO:0007669"/>
    <property type="project" value="TreeGrafter"/>
</dbReference>
<reference evidence="11" key="2">
    <citation type="submission" date="2025-09" db="UniProtKB">
        <authorList>
            <consortium name="Ensembl"/>
        </authorList>
    </citation>
    <scope>IDENTIFICATION</scope>
</reference>
<dbReference type="GO" id="GO:0004919">
    <property type="term" value="F:interleukin-9 receptor activity"/>
    <property type="evidence" value="ECO:0007669"/>
    <property type="project" value="TreeGrafter"/>
</dbReference>
<dbReference type="PANTHER" id="PTHR23037">
    <property type="entry name" value="CYTOKINE RECEPTOR"/>
    <property type="match status" value="1"/>
</dbReference>
<gene>
    <name evidence="11" type="primary">IL9R</name>
</gene>
<feature type="transmembrane region" description="Helical" evidence="9">
    <location>
        <begin position="312"/>
        <end position="330"/>
    </location>
</feature>
<dbReference type="InterPro" id="IPR003961">
    <property type="entry name" value="FN3_dom"/>
</dbReference>
<keyword evidence="12" id="KW-1185">Reference proteome</keyword>
<dbReference type="PROSITE" id="PS01355">
    <property type="entry name" value="HEMATOPO_REC_S_F1"/>
    <property type="match status" value="1"/>
</dbReference>
<keyword evidence="2 9" id="KW-0812">Transmembrane</keyword>
<dbReference type="GO" id="GO:0009897">
    <property type="term" value="C:external side of plasma membrane"/>
    <property type="evidence" value="ECO:0007669"/>
    <property type="project" value="TreeGrafter"/>
</dbReference>
<dbReference type="GeneID" id="111528183"/>
<evidence type="ECO:0000256" key="9">
    <source>
        <dbReference type="SAM" id="Phobius"/>
    </source>
</evidence>
<proteinExistence type="predicted"/>
<protein>
    <submittedName>
        <fullName evidence="11">Interleukin 9 receptor</fullName>
    </submittedName>
</protein>
<evidence type="ECO:0000256" key="5">
    <source>
        <dbReference type="ARBA" id="ARBA00023136"/>
    </source>
</evidence>
<sequence>MPQTSDGTGQMHLESNCCKKRQTLLQRTCHGVSCCGWWCQAACSILGKGWTLESEALRRDMGTWLLACTCVCTCVCLGVSVTGEGRGPRAGNFTCLTNNILRIDCRWSAPELGQGSSPWLLFTSNQAPGGTHKCILQGSECTVVLPPEAVLVPSDNFTITFHHCVSGREQVSLVDPEYLPRRHVKLDPPSDLQSNISSGHCILTWSISPALEPMTTLLSYELAFKKQEEAWERAQHRDHIVGVTWLVLEAFELDPGFIHEARLRVQMATLEDDVVEEERYTGQWSEWSQPVCFQAPQRQGPLIPPWGQPDNTLVAVSIFLLLIGLTYLLFKFSSRVKRIFYQNVPSPAAFFRPLYSVHNGNFQTWMGAHRAGVLLSQDCAGPPRGASESCIQEAIALLTCGPVHPWKSVALEEGEEGTGTSLPGNRSSENVLPAGCTEWRAQTLAYLPQEDWAPMSPTGSAPPDSEGSSSSSSDYCALGCYGGWHLSALPGNTQSPGPIPAPACGLSCDHQGLETQQGVAWVLAGHCQRPGLHEDLQGMLLPSVLSKARSWTF</sequence>
<evidence type="ECO:0000259" key="10">
    <source>
        <dbReference type="PROSITE" id="PS50853"/>
    </source>
</evidence>
<comment type="subcellular location">
    <subcellularLocation>
        <location evidence="1">Membrane</location>
        <topology evidence="1">Single-pass type I membrane protein</topology>
    </subcellularLocation>
</comment>
<dbReference type="AlphaFoldDB" id="A0A8C9I0Z5"/>
<dbReference type="InterPro" id="IPR003531">
    <property type="entry name" value="Hempt_rcpt_S_F1_CS"/>
</dbReference>
<evidence type="ECO:0000313" key="11">
    <source>
        <dbReference type="Ensembl" id="ENSPTEP00000029973.1"/>
    </source>
</evidence>
<evidence type="ECO:0000313" key="12">
    <source>
        <dbReference type="Proteomes" id="UP000694416"/>
    </source>
</evidence>
<keyword evidence="5 9" id="KW-0472">Membrane</keyword>
<evidence type="ECO:0000256" key="8">
    <source>
        <dbReference type="SAM" id="MobiDB-lite"/>
    </source>
</evidence>
<keyword evidence="6" id="KW-0675">Receptor</keyword>
<dbReference type="InterPro" id="IPR013783">
    <property type="entry name" value="Ig-like_fold"/>
</dbReference>
<dbReference type="CTD" id="3581"/>
<dbReference type="Ensembl" id="ENSPTET00000041588.1">
    <property type="protein sequence ID" value="ENSPTEP00000029973.1"/>
    <property type="gene ID" value="ENSPTEG00000029275.1"/>
</dbReference>
<evidence type="ECO:0000256" key="4">
    <source>
        <dbReference type="ARBA" id="ARBA00022989"/>
    </source>
</evidence>